<dbReference type="AlphaFoldDB" id="A0A8J5W0W7"/>
<proteinExistence type="predicted"/>
<feature type="region of interest" description="Disordered" evidence="1">
    <location>
        <begin position="88"/>
        <end position="126"/>
    </location>
</feature>
<keyword evidence="3" id="KW-1185">Reference proteome</keyword>
<reference evidence="2" key="1">
    <citation type="journal article" date="2021" name="bioRxiv">
        <title>Whole Genome Assembly and Annotation of Northern Wild Rice, Zizania palustris L., Supports a Whole Genome Duplication in the Zizania Genus.</title>
        <authorList>
            <person name="Haas M."/>
            <person name="Kono T."/>
            <person name="Macchietto M."/>
            <person name="Millas R."/>
            <person name="McGilp L."/>
            <person name="Shao M."/>
            <person name="Duquette J."/>
            <person name="Hirsch C.N."/>
            <person name="Kimball J."/>
        </authorList>
    </citation>
    <scope>NUCLEOTIDE SEQUENCE</scope>
    <source>
        <tissue evidence="2">Fresh leaf tissue</tissue>
    </source>
</reference>
<feature type="compositionally biased region" description="Basic residues" evidence="1">
    <location>
        <begin position="1"/>
        <end position="15"/>
    </location>
</feature>
<evidence type="ECO:0000313" key="2">
    <source>
        <dbReference type="EMBL" id="KAG8068688.1"/>
    </source>
</evidence>
<dbReference type="Proteomes" id="UP000729402">
    <property type="component" value="Unassembled WGS sequence"/>
</dbReference>
<reference evidence="2" key="2">
    <citation type="submission" date="2021-02" db="EMBL/GenBank/DDBJ databases">
        <authorList>
            <person name="Kimball J.A."/>
            <person name="Haas M.W."/>
            <person name="Macchietto M."/>
            <person name="Kono T."/>
            <person name="Duquette J."/>
            <person name="Shao M."/>
        </authorList>
    </citation>
    <scope>NUCLEOTIDE SEQUENCE</scope>
    <source>
        <tissue evidence="2">Fresh leaf tissue</tissue>
    </source>
</reference>
<evidence type="ECO:0000256" key="1">
    <source>
        <dbReference type="SAM" id="MobiDB-lite"/>
    </source>
</evidence>
<evidence type="ECO:0000313" key="3">
    <source>
        <dbReference type="Proteomes" id="UP000729402"/>
    </source>
</evidence>
<dbReference type="EMBL" id="JAAALK010000284">
    <property type="protein sequence ID" value="KAG8068688.1"/>
    <property type="molecule type" value="Genomic_DNA"/>
</dbReference>
<organism evidence="2 3">
    <name type="scientific">Zizania palustris</name>
    <name type="common">Northern wild rice</name>
    <dbReference type="NCBI Taxonomy" id="103762"/>
    <lineage>
        <taxon>Eukaryota</taxon>
        <taxon>Viridiplantae</taxon>
        <taxon>Streptophyta</taxon>
        <taxon>Embryophyta</taxon>
        <taxon>Tracheophyta</taxon>
        <taxon>Spermatophyta</taxon>
        <taxon>Magnoliopsida</taxon>
        <taxon>Liliopsida</taxon>
        <taxon>Poales</taxon>
        <taxon>Poaceae</taxon>
        <taxon>BOP clade</taxon>
        <taxon>Oryzoideae</taxon>
        <taxon>Oryzeae</taxon>
        <taxon>Zizaniinae</taxon>
        <taxon>Zizania</taxon>
    </lineage>
</organism>
<feature type="region of interest" description="Disordered" evidence="1">
    <location>
        <begin position="1"/>
        <end position="22"/>
    </location>
</feature>
<sequence>MPSRHRAPRTNHKPRKEPIFSQEDERYAYRRCDVRRRNHRSAIHGLKKPLLFLPLSPRSTSVEAAVRGRGGRGGVEAAAWRPRGVEAAVRGRGGGGVGERAGRPAGRCGRRPAGRRRVEAAEVGGA</sequence>
<name>A0A8J5W0W7_ZIZPA</name>
<accession>A0A8J5W0W7</accession>
<protein>
    <submittedName>
        <fullName evidence="2">Uncharacterized protein</fullName>
    </submittedName>
</protein>
<gene>
    <name evidence="2" type="ORF">GUJ93_ZPchr0005g14602</name>
</gene>
<comment type="caution">
    <text evidence="2">The sequence shown here is derived from an EMBL/GenBank/DDBJ whole genome shotgun (WGS) entry which is preliminary data.</text>
</comment>